<evidence type="ECO:0000313" key="1">
    <source>
        <dbReference type="EMBL" id="KAJ9054394.1"/>
    </source>
</evidence>
<dbReference type="Proteomes" id="UP001165960">
    <property type="component" value="Unassembled WGS sequence"/>
</dbReference>
<evidence type="ECO:0000313" key="2">
    <source>
        <dbReference type="Proteomes" id="UP001165960"/>
    </source>
</evidence>
<dbReference type="EMBL" id="QTSX02006449">
    <property type="protein sequence ID" value="KAJ9054394.1"/>
    <property type="molecule type" value="Genomic_DNA"/>
</dbReference>
<proteinExistence type="predicted"/>
<protein>
    <submittedName>
        <fullName evidence="1">Uncharacterized protein</fullName>
    </submittedName>
</protein>
<sequence length="61" mass="7205">MAAQQLPHFAKGNFKLWLRKFENHCTLFCVPEQEKLLTVAQFLDGDAAKWHNALLYNKWDE</sequence>
<gene>
    <name evidence="1" type="ORF">DSO57_1015210</name>
</gene>
<reference evidence="1" key="1">
    <citation type="submission" date="2022-04" db="EMBL/GenBank/DDBJ databases">
        <title>Genome of the entomopathogenic fungus Entomophthora muscae.</title>
        <authorList>
            <person name="Elya C."/>
            <person name="Lovett B.R."/>
            <person name="Lee E."/>
            <person name="Macias A.M."/>
            <person name="Hajek A.E."/>
            <person name="De Bivort B.L."/>
            <person name="Kasson M.T."/>
            <person name="De Fine Licht H.H."/>
            <person name="Stajich J.E."/>
        </authorList>
    </citation>
    <scope>NUCLEOTIDE SEQUENCE</scope>
    <source>
        <strain evidence="1">Berkeley</strain>
    </source>
</reference>
<name>A0ACC2RWF7_9FUNG</name>
<accession>A0ACC2RWF7</accession>
<comment type="caution">
    <text evidence="1">The sequence shown here is derived from an EMBL/GenBank/DDBJ whole genome shotgun (WGS) entry which is preliminary data.</text>
</comment>
<organism evidence="1 2">
    <name type="scientific">Entomophthora muscae</name>
    <dbReference type="NCBI Taxonomy" id="34485"/>
    <lineage>
        <taxon>Eukaryota</taxon>
        <taxon>Fungi</taxon>
        <taxon>Fungi incertae sedis</taxon>
        <taxon>Zoopagomycota</taxon>
        <taxon>Entomophthoromycotina</taxon>
        <taxon>Entomophthoromycetes</taxon>
        <taxon>Entomophthorales</taxon>
        <taxon>Entomophthoraceae</taxon>
        <taxon>Entomophthora</taxon>
    </lineage>
</organism>
<keyword evidence="2" id="KW-1185">Reference proteome</keyword>